<protein>
    <recommendedName>
        <fullName evidence="6">Electron transfer flavoprotein alpha/beta-subunit N-terminal domain-containing protein</fullName>
    </recommendedName>
</protein>
<dbReference type="Pfam" id="PF01012">
    <property type="entry name" value="ETF"/>
    <property type="match status" value="1"/>
</dbReference>
<evidence type="ECO:0000256" key="2">
    <source>
        <dbReference type="ARBA" id="ARBA00007557"/>
    </source>
</evidence>
<organism evidence="7 8">
    <name type="scientific">Nocardioides panacis</name>
    <dbReference type="NCBI Taxonomy" id="2849501"/>
    <lineage>
        <taxon>Bacteria</taxon>
        <taxon>Bacillati</taxon>
        <taxon>Actinomycetota</taxon>
        <taxon>Actinomycetes</taxon>
        <taxon>Propionibacteriales</taxon>
        <taxon>Nocardioidaceae</taxon>
        <taxon>Nocardioides</taxon>
    </lineage>
</organism>
<reference evidence="7" key="1">
    <citation type="submission" date="2021-06" db="EMBL/GenBank/DDBJ databases">
        <title>Complete genome sequence of Nocardioides sp. G188.</title>
        <authorList>
            <person name="Im W.-T."/>
        </authorList>
    </citation>
    <scope>NUCLEOTIDE SEQUENCE</scope>
    <source>
        <strain evidence="7">G188</strain>
    </source>
</reference>
<dbReference type="RefSeq" id="WP_216942152.1">
    <property type="nucleotide sequence ID" value="NZ_CP077062.1"/>
</dbReference>
<evidence type="ECO:0000256" key="3">
    <source>
        <dbReference type="ARBA" id="ARBA00011355"/>
    </source>
</evidence>
<keyword evidence="4" id="KW-0813">Transport</keyword>
<dbReference type="PIRSF" id="PIRSF000090">
    <property type="entry name" value="Beta-ETF"/>
    <property type="match status" value="1"/>
</dbReference>
<dbReference type="KEGG" id="nps:KRR39_11605"/>
<dbReference type="Proteomes" id="UP000683575">
    <property type="component" value="Chromosome"/>
</dbReference>
<keyword evidence="8" id="KW-1185">Reference proteome</keyword>
<evidence type="ECO:0000256" key="1">
    <source>
        <dbReference type="ARBA" id="ARBA00001974"/>
    </source>
</evidence>
<dbReference type="SMART" id="SM00893">
    <property type="entry name" value="ETF"/>
    <property type="match status" value="1"/>
</dbReference>
<comment type="subunit">
    <text evidence="3">Heterodimer of an alpha and a beta subunit.</text>
</comment>
<evidence type="ECO:0000259" key="6">
    <source>
        <dbReference type="SMART" id="SM00893"/>
    </source>
</evidence>
<dbReference type="EMBL" id="CP077062">
    <property type="protein sequence ID" value="QWZ10304.1"/>
    <property type="molecule type" value="Genomic_DNA"/>
</dbReference>
<accession>A0A975T2C3</accession>
<dbReference type="PANTHER" id="PTHR21294">
    <property type="entry name" value="ELECTRON TRANSFER FLAVOPROTEIN BETA-SUBUNIT"/>
    <property type="match status" value="1"/>
</dbReference>
<dbReference type="GO" id="GO:0005829">
    <property type="term" value="C:cytosol"/>
    <property type="evidence" value="ECO:0007669"/>
    <property type="project" value="TreeGrafter"/>
</dbReference>
<evidence type="ECO:0000256" key="4">
    <source>
        <dbReference type="ARBA" id="ARBA00022448"/>
    </source>
</evidence>
<sequence>MSNVLVCIKRVPDLGGEISLTADAMAVDDSSLGHTVSPHEDCAVELAIQVAKDTGGTATVLTLGSSDAVEQLRNALALGCTAAVLVEADAGAFGPADVAAAIADVVRAHEAAGTSYDLVLLGNDASDTGDFQVGVRLSYLLDRPVVTGVSTLSVSGDRVDVRGSSPDGGTEIFDVALPAVLTVSEGGVEPRYPSIPGRMKAKKIAVEEVVPTHEPAGPGRRRLKLPPLQPSQVEVLGEGPAAAGAVVDLLEKLGVVR</sequence>
<name>A0A975T2C3_9ACTN</name>
<dbReference type="InterPro" id="IPR012255">
    <property type="entry name" value="ETF_b"/>
</dbReference>
<gene>
    <name evidence="7" type="ORF">KRR39_11605</name>
</gene>
<evidence type="ECO:0000256" key="5">
    <source>
        <dbReference type="ARBA" id="ARBA00022982"/>
    </source>
</evidence>
<evidence type="ECO:0000313" key="7">
    <source>
        <dbReference type="EMBL" id="QWZ10304.1"/>
    </source>
</evidence>
<dbReference type="InterPro" id="IPR014730">
    <property type="entry name" value="ETF_a/b_N"/>
</dbReference>
<comment type="similarity">
    <text evidence="2">Belongs to the ETF beta-subunit/FixA family.</text>
</comment>
<dbReference type="AlphaFoldDB" id="A0A975T2C3"/>
<dbReference type="GO" id="GO:0009055">
    <property type="term" value="F:electron transfer activity"/>
    <property type="evidence" value="ECO:0007669"/>
    <property type="project" value="InterPro"/>
</dbReference>
<dbReference type="PANTHER" id="PTHR21294:SF8">
    <property type="entry name" value="ELECTRON TRANSFER FLAVOPROTEIN SUBUNIT BETA"/>
    <property type="match status" value="1"/>
</dbReference>
<feature type="domain" description="Electron transfer flavoprotein alpha/beta-subunit N-terminal" evidence="6">
    <location>
        <begin position="24"/>
        <end position="209"/>
    </location>
</feature>
<comment type="cofactor">
    <cofactor evidence="1">
        <name>FAD</name>
        <dbReference type="ChEBI" id="CHEBI:57692"/>
    </cofactor>
</comment>
<keyword evidence="5" id="KW-0249">Electron transport</keyword>
<evidence type="ECO:0000313" key="8">
    <source>
        <dbReference type="Proteomes" id="UP000683575"/>
    </source>
</evidence>
<proteinExistence type="inferred from homology"/>